<dbReference type="InterPro" id="IPR050430">
    <property type="entry name" value="Peptidase_S1"/>
</dbReference>
<evidence type="ECO:0000256" key="6">
    <source>
        <dbReference type="SAM" id="MobiDB-lite"/>
    </source>
</evidence>
<organism evidence="10 11">
    <name type="scientific">Aphanomyces stellatus</name>
    <dbReference type="NCBI Taxonomy" id="120398"/>
    <lineage>
        <taxon>Eukaryota</taxon>
        <taxon>Sar</taxon>
        <taxon>Stramenopiles</taxon>
        <taxon>Oomycota</taxon>
        <taxon>Saprolegniomycetes</taxon>
        <taxon>Saprolegniales</taxon>
        <taxon>Verrucalvaceae</taxon>
        <taxon>Aphanomyces</taxon>
    </lineage>
</organism>
<dbReference type="CDD" id="cd00190">
    <property type="entry name" value="Tryp_SPc"/>
    <property type="match status" value="1"/>
</dbReference>
<feature type="chain" id="PRO_5033826214" evidence="7">
    <location>
        <begin position="18"/>
        <end position="288"/>
    </location>
</feature>
<feature type="signal peptide" evidence="7">
    <location>
        <begin position="1"/>
        <end position="17"/>
    </location>
</feature>
<accession>A0A485KG81</accession>
<evidence type="ECO:0000313" key="11">
    <source>
        <dbReference type="Proteomes" id="UP000332933"/>
    </source>
</evidence>
<dbReference type="PRINTS" id="PR00722">
    <property type="entry name" value="CHYMOTRYPSIN"/>
</dbReference>
<keyword evidence="11" id="KW-1185">Reference proteome</keyword>
<dbReference type="SUPFAM" id="SSF50494">
    <property type="entry name" value="Trypsin-like serine proteases"/>
    <property type="match status" value="1"/>
</dbReference>
<dbReference type="InterPro" id="IPR043504">
    <property type="entry name" value="Peptidase_S1_PA_chymotrypsin"/>
</dbReference>
<keyword evidence="5" id="KW-0325">Glycoprotein</keyword>
<evidence type="ECO:0000259" key="8">
    <source>
        <dbReference type="PROSITE" id="PS50240"/>
    </source>
</evidence>
<dbReference type="GO" id="GO:0006508">
    <property type="term" value="P:proteolysis"/>
    <property type="evidence" value="ECO:0007669"/>
    <property type="project" value="InterPro"/>
</dbReference>
<evidence type="ECO:0000256" key="5">
    <source>
        <dbReference type="ARBA" id="ARBA00023180"/>
    </source>
</evidence>
<dbReference type="GO" id="GO:0004252">
    <property type="term" value="F:serine-type endopeptidase activity"/>
    <property type="evidence" value="ECO:0007669"/>
    <property type="project" value="InterPro"/>
</dbReference>
<dbReference type="PANTHER" id="PTHR24276">
    <property type="entry name" value="POLYSERASE-RELATED"/>
    <property type="match status" value="1"/>
</dbReference>
<dbReference type="EMBL" id="VJMH01002333">
    <property type="protein sequence ID" value="KAF0709166.1"/>
    <property type="molecule type" value="Genomic_DNA"/>
</dbReference>
<dbReference type="PANTHER" id="PTHR24276:SF98">
    <property type="entry name" value="FI18310P1-RELATED"/>
    <property type="match status" value="1"/>
</dbReference>
<proteinExistence type="inferred from homology"/>
<keyword evidence="4" id="KW-1015">Disulfide bond</keyword>
<protein>
    <submittedName>
        <fullName evidence="10">Aste57867_6067 protein</fullName>
    </submittedName>
</protein>
<dbReference type="SMART" id="SM00020">
    <property type="entry name" value="Tryp_SPc"/>
    <property type="match status" value="1"/>
</dbReference>
<dbReference type="OrthoDB" id="70562at2759"/>
<dbReference type="Proteomes" id="UP000332933">
    <property type="component" value="Unassembled WGS sequence"/>
</dbReference>
<evidence type="ECO:0000256" key="7">
    <source>
        <dbReference type="SAM" id="SignalP"/>
    </source>
</evidence>
<reference evidence="10 11" key="1">
    <citation type="submission" date="2019-03" db="EMBL/GenBank/DDBJ databases">
        <authorList>
            <person name="Gaulin E."/>
            <person name="Dumas B."/>
        </authorList>
    </citation>
    <scope>NUCLEOTIDE SEQUENCE [LARGE SCALE GENOMIC DNA]</scope>
    <source>
        <strain evidence="10">CBS 568.67</strain>
    </source>
</reference>
<evidence type="ECO:0000256" key="2">
    <source>
        <dbReference type="ARBA" id="ARBA00022729"/>
    </source>
</evidence>
<dbReference type="InterPro" id="IPR001314">
    <property type="entry name" value="Peptidase_S1A"/>
</dbReference>
<evidence type="ECO:0000256" key="3">
    <source>
        <dbReference type="ARBA" id="ARBA00023026"/>
    </source>
</evidence>
<dbReference type="InterPro" id="IPR009003">
    <property type="entry name" value="Peptidase_S1_PA"/>
</dbReference>
<dbReference type="Pfam" id="PF00089">
    <property type="entry name" value="Trypsin"/>
    <property type="match status" value="1"/>
</dbReference>
<dbReference type="Gene3D" id="2.40.10.10">
    <property type="entry name" value="Trypsin-like serine proteases"/>
    <property type="match status" value="1"/>
</dbReference>
<keyword evidence="3" id="KW-0843">Virulence</keyword>
<dbReference type="AlphaFoldDB" id="A0A485KG81"/>
<dbReference type="FunFam" id="2.40.10.10:FF:000002">
    <property type="entry name" value="Transmembrane protease serine"/>
    <property type="match status" value="1"/>
</dbReference>
<dbReference type="EMBL" id="CAADRA010002335">
    <property type="protein sequence ID" value="VFT83078.1"/>
    <property type="molecule type" value="Genomic_DNA"/>
</dbReference>
<evidence type="ECO:0000256" key="1">
    <source>
        <dbReference type="ARBA" id="ARBA00007664"/>
    </source>
</evidence>
<gene>
    <name evidence="10" type="primary">Aste57867_6067</name>
    <name evidence="9" type="ORF">As57867_006053</name>
    <name evidence="10" type="ORF">ASTE57867_6067</name>
</gene>
<sequence>MKFYAFTTALIAALATAQVEIVGGKEAAKGQHLYVTSLRSTAGGSTLCGASLIAPDVVLTAAHCLAQNPQYVAIGSHFASGTQDGEQIKIKKIIPHPKYNESTISNDFAILVLERASKFHPVEVSFETVAPGTPTVIRGWGLTSEQGTTSNILLEVGVDALSNSQCTKLLAPSVVDEFMLCAGGKLGEDSCQDDSGGPLTVEQNGSEKLVGVVSWGIGCAQANKPGVYSRISTARSFIQPYLTTNRPTSTTATSLRPTFAPVTTGRNVGTLTSAPTSKPAPAVSKTSN</sequence>
<name>A0A485KG81_9STRA</name>
<evidence type="ECO:0000256" key="4">
    <source>
        <dbReference type="ARBA" id="ARBA00023157"/>
    </source>
</evidence>
<feature type="compositionally biased region" description="Polar residues" evidence="6">
    <location>
        <begin position="264"/>
        <end position="276"/>
    </location>
</feature>
<comment type="similarity">
    <text evidence="1">Belongs to the peptidase S1 family.</text>
</comment>
<dbReference type="InterPro" id="IPR018114">
    <property type="entry name" value="TRYPSIN_HIS"/>
</dbReference>
<feature type="region of interest" description="Disordered" evidence="6">
    <location>
        <begin position="248"/>
        <end position="288"/>
    </location>
</feature>
<reference evidence="9" key="2">
    <citation type="submission" date="2019-06" db="EMBL/GenBank/DDBJ databases">
        <title>Genomics analysis of Aphanomyces spp. identifies a new class of oomycete effector associated with host adaptation.</title>
        <authorList>
            <person name="Gaulin E."/>
        </authorList>
    </citation>
    <scope>NUCLEOTIDE SEQUENCE</scope>
    <source>
        <strain evidence="9">CBS 578.67</strain>
    </source>
</reference>
<dbReference type="PROSITE" id="PS00134">
    <property type="entry name" value="TRYPSIN_HIS"/>
    <property type="match status" value="1"/>
</dbReference>
<dbReference type="PROSITE" id="PS50240">
    <property type="entry name" value="TRYPSIN_DOM"/>
    <property type="match status" value="1"/>
</dbReference>
<dbReference type="InterPro" id="IPR001254">
    <property type="entry name" value="Trypsin_dom"/>
</dbReference>
<evidence type="ECO:0000313" key="9">
    <source>
        <dbReference type="EMBL" id="KAF0709166.1"/>
    </source>
</evidence>
<evidence type="ECO:0000313" key="10">
    <source>
        <dbReference type="EMBL" id="VFT83078.1"/>
    </source>
</evidence>
<keyword evidence="2 7" id="KW-0732">Signal</keyword>
<feature type="domain" description="Peptidase S1" evidence="8">
    <location>
        <begin position="21"/>
        <end position="243"/>
    </location>
</feature>